<dbReference type="AlphaFoldDB" id="A0A380W2N2"/>
<dbReference type="NCBIfam" id="TIGR00229">
    <property type="entry name" value="sensory_box"/>
    <property type="match status" value="1"/>
</dbReference>
<dbReference type="RefSeq" id="WP_002717982.1">
    <property type="nucleotide sequence ID" value="NZ_UFSI01000001.1"/>
</dbReference>
<proteinExistence type="predicted"/>
<dbReference type="InterPro" id="IPR000014">
    <property type="entry name" value="PAS"/>
</dbReference>
<dbReference type="CDD" id="cd00130">
    <property type="entry name" value="PAS"/>
    <property type="match status" value="1"/>
</dbReference>
<dbReference type="PROSITE" id="PS50112">
    <property type="entry name" value="PAS"/>
    <property type="match status" value="1"/>
</dbReference>
<keyword evidence="2" id="KW-0808">Transferase</keyword>
<dbReference type="InterPro" id="IPR035965">
    <property type="entry name" value="PAS-like_dom_sf"/>
</dbReference>
<evidence type="ECO:0000259" key="1">
    <source>
        <dbReference type="PROSITE" id="PS50112"/>
    </source>
</evidence>
<reference evidence="2 3" key="1">
    <citation type="submission" date="2018-06" db="EMBL/GenBank/DDBJ databases">
        <authorList>
            <consortium name="Pathogen Informatics"/>
            <person name="Doyle S."/>
        </authorList>
    </citation>
    <scope>NUCLEOTIDE SEQUENCE [LARGE SCALE GENOMIC DNA]</scope>
    <source>
        <strain evidence="2 3">NCTC12722</strain>
    </source>
</reference>
<feature type="domain" description="PAS" evidence="1">
    <location>
        <begin position="4"/>
        <end position="74"/>
    </location>
</feature>
<gene>
    <name evidence="2" type="primary">fixL_1</name>
    <name evidence="2" type="ORF">NCTC12722_00364</name>
</gene>
<name>A0A380W2N2_AFIFE</name>
<dbReference type="GO" id="GO:0004673">
    <property type="term" value="F:protein histidine kinase activity"/>
    <property type="evidence" value="ECO:0007669"/>
    <property type="project" value="UniProtKB-EC"/>
</dbReference>
<accession>A0A380W2N2</accession>
<dbReference type="Pfam" id="PF00989">
    <property type="entry name" value="PAS"/>
    <property type="match status" value="1"/>
</dbReference>
<evidence type="ECO:0000313" key="2">
    <source>
        <dbReference type="EMBL" id="SUU83201.1"/>
    </source>
</evidence>
<dbReference type="SUPFAM" id="SSF55785">
    <property type="entry name" value="PYP-like sensor domain (PAS domain)"/>
    <property type="match status" value="1"/>
</dbReference>
<dbReference type="Proteomes" id="UP000254343">
    <property type="component" value="Unassembled WGS sequence"/>
</dbReference>
<dbReference type="InterPro" id="IPR013767">
    <property type="entry name" value="PAS_fold"/>
</dbReference>
<protein>
    <submittedName>
        <fullName evidence="2">Sensor protein fixL</fullName>
        <ecNumber evidence="2">2.7.13.3</ecNumber>
    </submittedName>
</protein>
<dbReference type="SMART" id="SM00091">
    <property type="entry name" value="PAS"/>
    <property type="match status" value="1"/>
</dbReference>
<sequence length="147" mass="15928">MDFRAALGEAILSSESDAIIATGKDGAITFWNPGAVRIFGFAENEAVGQSLDIIIPENLRARHWEGYDKVMESGQSRYSHGDLLAVPALTKEGTRISVEFTMVVLPGPDGRPSGTAAVLRDVTKKFEENRALRKKLAAAQNAARENI</sequence>
<dbReference type="GO" id="GO:0006355">
    <property type="term" value="P:regulation of DNA-templated transcription"/>
    <property type="evidence" value="ECO:0007669"/>
    <property type="project" value="InterPro"/>
</dbReference>
<dbReference type="EC" id="2.7.13.3" evidence="2"/>
<dbReference type="Gene3D" id="3.30.450.20">
    <property type="entry name" value="PAS domain"/>
    <property type="match status" value="1"/>
</dbReference>
<organism evidence="2 3">
    <name type="scientific">Afipia felis</name>
    <name type="common">Cat scratch disease bacillus</name>
    <dbReference type="NCBI Taxonomy" id="1035"/>
    <lineage>
        <taxon>Bacteria</taxon>
        <taxon>Pseudomonadati</taxon>
        <taxon>Pseudomonadota</taxon>
        <taxon>Alphaproteobacteria</taxon>
        <taxon>Hyphomicrobiales</taxon>
        <taxon>Nitrobacteraceae</taxon>
        <taxon>Afipia</taxon>
    </lineage>
</organism>
<dbReference type="EMBL" id="UIGB01000001">
    <property type="protein sequence ID" value="SUU83201.1"/>
    <property type="molecule type" value="Genomic_DNA"/>
</dbReference>
<dbReference type="OrthoDB" id="341208at2"/>
<evidence type="ECO:0000313" key="3">
    <source>
        <dbReference type="Proteomes" id="UP000254343"/>
    </source>
</evidence>